<feature type="transmembrane region" description="Helical" evidence="5">
    <location>
        <begin position="127"/>
        <end position="148"/>
    </location>
</feature>
<feature type="transmembrane region" description="Helical" evidence="5">
    <location>
        <begin position="34"/>
        <end position="59"/>
    </location>
</feature>
<evidence type="ECO:0000256" key="5">
    <source>
        <dbReference type="RuleBase" id="RU363032"/>
    </source>
</evidence>
<feature type="transmembrane region" description="Helical" evidence="5">
    <location>
        <begin position="93"/>
        <end position="115"/>
    </location>
</feature>
<dbReference type="NCBIfam" id="TIGR03262">
    <property type="entry name" value="PhnU2"/>
    <property type="match status" value="1"/>
</dbReference>
<evidence type="ECO:0000313" key="8">
    <source>
        <dbReference type="Proteomes" id="UP001279642"/>
    </source>
</evidence>
<dbReference type="InterPro" id="IPR035906">
    <property type="entry name" value="MetI-like_sf"/>
</dbReference>
<accession>A0ABU5EAG4</accession>
<comment type="caution">
    <text evidence="7">The sequence shown here is derived from an EMBL/GenBank/DDBJ whole genome shotgun (WGS) entry which is preliminary data.</text>
</comment>
<evidence type="ECO:0000313" key="7">
    <source>
        <dbReference type="EMBL" id="MDY0882861.1"/>
    </source>
</evidence>
<feature type="transmembrane region" description="Helical" evidence="5">
    <location>
        <begin position="541"/>
        <end position="561"/>
    </location>
</feature>
<keyword evidence="5" id="KW-0813">Transport</keyword>
<proteinExistence type="inferred from homology"/>
<gene>
    <name evidence="7" type="ORF">SMD27_08400</name>
</gene>
<dbReference type="PANTHER" id="PTHR43496">
    <property type="entry name" value="PROTEIN LPLB"/>
    <property type="match status" value="1"/>
</dbReference>
<reference evidence="7 8" key="1">
    <citation type="journal article" date="2016" name="Antonie Van Leeuwenhoek">
        <title>Dongia soli sp. nov., isolated from soil from Dokdo, Korea.</title>
        <authorList>
            <person name="Kim D.U."/>
            <person name="Lee H."/>
            <person name="Kim H."/>
            <person name="Kim S.G."/>
            <person name="Ka J.O."/>
        </authorList>
    </citation>
    <scope>NUCLEOTIDE SEQUENCE [LARGE SCALE GENOMIC DNA]</scope>
    <source>
        <strain evidence="7 8">D78</strain>
    </source>
</reference>
<dbReference type="Gene3D" id="1.10.3720.10">
    <property type="entry name" value="MetI-like"/>
    <property type="match status" value="2"/>
</dbReference>
<evidence type="ECO:0000256" key="2">
    <source>
        <dbReference type="ARBA" id="ARBA00022692"/>
    </source>
</evidence>
<evidence type="ECO:0000259" key="6">
    <source>
        <dbReference type="PROSITE" id="PS50928"/>
    </source>
</evidence>
<feature type="transmembrane region" description="Helical" evidence="5">
    <location>
        <begin position="503"/>
        <end position="521"/>
    </location>
</feature>
<keyword evidence="4 5" id="KW-0472">Membrane</keyword>
<keyword evidence="2 5" id="KW-0812">Transmembrane</keyword>
<evidence type="ECO:0000256" key="3">
    <source>
        <dbReference type="ARBA" id="ARBA00022989"/>
    </source>
</evidence>
<organism evidence="7 8">
    <name type="scientific">Dongia soli</name>
    <dbReference type="NCBI Taxonomy" id="600628"/>
    <lineage>
        <taxon>Bacteria</taxon>
        <taxon>Pseudomonadati</taxon>
        <taxon>Pseudomonadota</taxon>
        <taxon>Alphaproteobacteria</taxon>
        <taxon>Rhodospirillales</taxon>
        <taxon>Dongiaceae</taxon>
        <taxon>Dongia</taxon>
    </lineage>
</organism>
<feature type="transmembrane region" description="Helical" evidence="5">
    <location>
        <begin position="317"/>
        <end position="340"/>
    </location>
</feature>
<dbReference type="PROSITE" id="PS50928">
    <property type="entry name" value="ABC_TM1"/>
    <property type="match status" value="2"/>
</dbReference>
<dbReference type="InterPro" id="IPR017664">
    <property type="entry name" value="AminoethylPonate_ABC_perm-1"/>
</dbReference>
<feature type="domain" description="ABC transmembrane type-1" evidence="6">
    <location>
        <begin position="367"/>
        <end position="570"/>
    </location>
</feature>
<protein>
    <submittedName>
        <fullName evidence="7">2-aminoethylphosphonate ABC transporter permease subunit</fullName>
    </submittedName>
</protein>
<dbReference type="SUPFAM" id="SSF161098">
    <property type="entry name" value="MetI-like"/>
    <property type="match status" value="2"/>
</dbReference>
<name>A0ABU5EAG4_9PROT</name>
<dbReference type="Pfam" id="PF00528">
    <property type="entry name" value="BPD_transp_1"/>
    <property type="match status" value="2"/>
</dbReference>
<feature type="transmembrane region" description="Helical" evidence="5">
    <location>
        <begin position="437"/>
        <end position="456"/>
    </location>
</feature>
<dbReference type="CDD" id="cd06261">
    <property type="entry name" value="TM_PBP2"/>
    <property type="match status" value="2"/>
</dbReference>
<feature type="transmembrane region" description="Helical" evidence="5">
    <location>
        <begin position="373"/>
        <end position="392"/>
    </location>
</feature>
<evidence type="ECO:0000256" key="4">
    <source>
        <dbReference type="ARBA" id="ARBA00023136"/>
    </source>
</evidence>
<dbReference type="EMBL" id="JAXCLW010000002">
    <property type="protein sequence ID" value="MDY0882861.1"/>
    <property type="molecule type" value="Genomic_DNA"/>
</dbReference>
<feature type="transmembrane region" description="Helical" evidence="5">
    <location>
        <begin position="210"/>
        <end position="235"/>
    </location>
</feature>
<keyword evidence="8" id="KW-1185">Reference proteome</keyword>
<feature type="domain" description="ABC transmembrane type-1" evidence="6">
    <location>
        <begin position="89"/>
        <end position="286"/>
    </location>
</feature>
<sequence>MAEMTMTAPRARRAEIAEGKKPPIIRPKASSDDFIMRGCLVLVGVFFMLTVVLPLYALLKKSVEDANGGFVGLANFVAYFQDPALTQSLENTVSMAVISTIVTLALAFGYAYALTRSCMPARGLFKAIALIPLLAPSLLPGLALVYLFGNQGVLKSLLFGESIYGPIGIIIGEVFFAFPHAVMILVTALSTADQRLYEAADALRAKPMKTFFSVTLPGCRYGLISAGFVIFTLVFTDFGVPKVIGGEYNVLATDVYKQVIGQFNFHMGAVVGLMLMLPAVVSFSADRLVQRKQVALLTARAVPLTPKPRSLVDGFSLLLCLMVSVFLLAILGMAAFGSLIKFWPYNLTLTLSKYDFGALGTGGWGDYFNSLRMATLVAVIGTTIVFVNAYMVEKSNGFRWGRNLIHFCAMIPLAVPGVVLGLAYIFFFNAPNNPLNFIYTTMTILVVNTITHYYTVCHLTAMTALKQVDAEFEAVSASLKVPFYKTFWRVTVPVCMPAIVDIGIYYFVNAMTTVSAVIFLYSSETKLMSIAALNTEDAGNTAQACAMGMTIVATSAVLRGIQALVAKRLQRRSQAWRMR</sequence>
<feature type="transmembrane region" description="Helical" evidence="5">
    <location>
        <begin position="263"/>
        <end position="283"/>
    </location>
</feature>
<evidence type="ECO:0000256" key="1">
    <source>
        <dbReference type="ARBA" id="ARBA00004651"/>
    </source>
</evidence>
<keyword evidence="3 5" id="KW-1133">Transmembrane helix</keyword>
<comment type="subcellular location">
    <subcellularLocation>
        <location evidence="1 5">Cell membrane</location>
        <topology evidence="1 5">Multi-pass membrane protein</topology>
    </subcellularLocation>
</comment>
<dbReference type="RefSeq" id="WP_320507919.1">
    <property type="nucleotide sequence ID" value="NZ_JAXCLW010000002.1"/>
</dbReference>
<dbReference type="PANTHER" id="PTHR43496:SF1">
    <property type="entry name" value="POLYGALACTURONAN_RHAMNOGALACTURONAN TRANSPORT SYSTEM PERMEASE PROTEIN YTEP"/>
    <property type="match status" value="1"/>
</dbReference>
<feature type="transmembrane region" description="Helical" evidence="5">
    <location>
        <begin position="163"/>
        <end position="189"/>
    </location>
</feature>
<feature type="transmembrane region" description="Helical" evidence="5">
    <location>
        <begin position="404"/>
        <end position="425"/>
    </location>
</feature>
<dbReference type="Proteomes" id="UP001279642">
    <property type="component" value="Unassembled WGS sequence"/>
</dbReference>
<dbReference type="InterPro" id="IPR000515">
    <property type="entry name" value="MetI-like"/>
</dbReference>
<comment type="similarity">
    <text evidence="5">Belongs to the binding-protein-dependent transport system permease family.</text>
</comment>